<name>A0A1F7XXD4_9BACT</name>
<dbReference type="AlphaFoldDB" id="A0A1F7XXD4"/>
<dbReference type="Proteomes" id="UP000176741">
    <property type="component" value="Unassembled WGS sequence"/>
</dbReference>
<evidence type="ECO:0000313" key="3">
    <source>
        <dbReference type="Proteomes" id="UP000176741"/>
    </source>
</evidence>
<sequence length="298" mass="34916">MGKISVVINTLNEENNLPRALLSIEKFADEVVVVDMFSDDKTAQIAKKFGAIVYQHERTGYVEPARNYAISKATGDWVLVLDADEELQLSLRHKLVTLVSKSEADYYRLPRKNIIFGRWIKHSHWWPDYNIRFFKKGYVSWNEVIHSVPMTQGNGSDLEVKEENAIVHYHYESVEQYIERLNRYTTQHAKNLIKDGYKFDWSDLIRKPTNEFLSRYFQGEGYKDGLHGLALAGLQAFSDFVMYLKVWENEKFNEMHVDIEEVVSETKEAESDLHYWQSDALFKEVGGLKHRIKRKLKI</sequence>
<gene>
    <name evidence="2" type="ORF">A2771_02350</name>
</gene>
<reference evidence="2 3" key="1">
    <citation type="journal article" date="2016" name="Nat. Commun.">
        <title>Thousands of microbial genomes shed light on interconnected biogeochemical processes in an aquifer system.</title>
        <authorList>
            <person name="Anantharaman K."/>
            <person name="Brown C.T."/>
            <person name="Hug L.A."/>
            <person name="Sharon I."/>
            <person name="Castelle C.J."/>
            <person name="Probst A.J."/>
            <person name="Thomas B.C."/>
            <person name="Singh A."/>
            <person name="Wilkins M.J."/>
            <person name="Karaoz U."/>
            <person name="Brodie E.L."/>
            <person name="Williams K.H."/>
            <person name="Hubbard S.S."/>
            <person name="Banfield J.F."/>
        </authorList>
    </citation>
    <scope>NUCLEOTIDE SEQUENCE [LARGE SCALE GENOMIC DNA]</scope>
</reference>
<protein>
    <recommendedName>
        <fullName evidence="1">Glycosyltransferase 2-like domain-containing protein</fullName>
    </recommendedName>
</protein>
<dbReference type="PANTHER" id="PTHR43630:SF2">
    <property type="entry name" value="GLYCOSYLTRANSFERASE"/>
    <property type="match status" value="1"/>
</dbReference>
<dbReference type="EMBL" id="MGGD01000060">
    <property type="protein sequence ID" value="OGM19683.1"/>
    <property type="molecule type" value="Genomic_DNA"/>
</dbReference>
<dbReference type="Gene3D" id="3.90.550.10">
    <property type="entry name" value="Spore Coat Polysaccharide Biosynthesis Protein SpsA, Chain A"/>
    <property type="match status" value="1"/>
</dbReference>
<evidence type="ECO:0000313" key="2">
    <source>
        <dbReference type="EMBL" id="OGM19683.1"/>
    </source>
</evidence>
<dbReference type="InterPro" id="IPR001173">
    <property type="entry name" value="Glyco_trans_2-like"/>
</dbReference>
<accession>A0A1F7XXD4</accession>
<comment type="caution">
    <text evidence="2">The sequence shown here is derived from an EMBL/GenBank/DDBJ whole genome shotgun (WGS) entry which is preliminary data.</text>
</comment>
<dbReference type="Pfam" id="PF00535">
    <property type="entry name" value="Glycos_transf_2"/>
    <property type="match status" value="1"/>
</dbReference>
<proteinExistence type="predicted"/>
<organism evidence="2 3">
    <name type="scientific">Candidatus Woesebacteria bacterium RIFCSPHIGHO2_01_FULL_38_26b</name>
    <dbReference type="NCBI Taxonomy" id="1802491"/>
    <lineage>
        <taxon>Bacteria</taxon>
        <taxon>Candidatus Woeseibacteriota</taxon>
    </lineage>
</organism>
<dbReference type="CDD" id="cd02511">
    <property type="entry name" value="Beta4Glucosyltransferase"/>
    <property type="match status" value="1"/>
</dbReference>
<evidence type="ECO:0000259" key="1">
    <source>
        <dbReference type="Pfam" id="PF00535"/>
    </source>
</evidence>
<dbReference type="InterPro" id="IPR029044">
    <property type="entry name" value="Nucleotide-diphossugar_trans"/>
</dbReference>
<dbReference type="PANTHER" id="PTHR43630">
    <property type="entry name" value="POLY-BETA-1,6-N-ACETYL-D-GLUCOSAMINE SYNTHASE"/>
    <property type="match status" value="1"/>
</dbReference>
<dbReference type="SUPFAM" id="SSF53448">
    <property type="entry name" value="Nucleotide-diphospho-sugar transferases"/>
    <property type="match status" value="1"/>
</dbReference>
<feature type="domain" description="Glycosyltransferase 2-like" evidence="1">
    <location>
        <begin position="5"/>
        <end position="146"/>
    </location>
</feature>